<name>A0ABS7U9N1_9ACTN</name>
<evidence type="ECO:0008006" key="3">
    <source>
        <dbReference type="Google" id="ProtNLM"/>
    </source>
</evidence>
<protein>
    <recommendedName>
        <fullName evidence="3">DUF222 domain-containing protein</fullName>
    </recommendedName>
</protein>
<accession>A0ABS7U9N1</accession>
<evidence type="ECO:0000313" key="1">
    <source>
        <dbReference type="EMBL" id="MBZ5737580.1"/>
    </source>
</evidence>
<dbReference type="Proteomes" id="UP000780875">
    <property type="component" value="Unassembled WGS sequence"/>
</dbReference>
<organism evidence="1 2">
    <name type="scientific">Nocardioides mangrovi</name>
    <dbReference type="NCBI Taxonomy" id="2874580"/>
    <lineage>
        <taxon>Bacteria</taxon>
        <taxon>Bacillati</taxon>
        <taxon>Actinomycetota</taxon>
        <taxon>Actinomycetes</taxon>
        <taxon>Propionibacteriales</taxon>
        <taxon>Nocardioidaceae</taxon>
        <taxon>Nocardioides</taxon>
    </lineage>
</organism>
<gene>
    <name evidence="1" type="ORF">K8U61_05350</name>
</gene>
<dbReference type="Pfam" id="PF01042">
    <property type="entry name" value="Ribonuc_L-PSP"/>
    <property type="match status" value="1"/>
</dbReference>
<dbReference type="CDD" id="cd00448">
    <property type="entry name" value="YjgF_YER057c_UK114_family"/>
    <property type="match status" value="1"/>
</dbReference>
<sequence>MTTIPEHAPLDDLGRLLHEDDYPAQLALALARLEATLARTGRSARELRELRVSTTDRRAFTDARDVLDERLADLGAHPVTTVVEVSELPPPGTLVAIGAALTDTPVTPEKAPS</sequence>
<evidence type="ECO:0000313" key="2">
    <source>
        <dbReference type="Proteomes" id="UP000780875"/>
    </source>
</evidence>
<dbReference type="Gene3D" id="3.30.1330.40">
    <property type="entry name" value="RutC-like"/>
    <property type="match status" value="1"/>
</dbReference>
<dbReference type="SUPFAM" id="SSF55298">
    <property type="entry name" value="YjgF-like"/>
    <property type="match status" value="1"/>
</dbReference>
<comment type="caution">
    <text evidence="1">The sequence shown here is derived from an EMBL/GenBank/DDBJ whole genome shotgun (WGS) entry which is preliminary data.</text>
</comment>
<keyword evidence="2" id="KW-1185">Reference proteome</keyword>
<dbReference type="InterPro" id="IPR035959">
    <property type="entry name" value="RutC-like_sf"/>
</dbReference>
<dbReference type="InterPro" id="IPR006175">
    <property type="entry name" value="YjgF/YER057c/UK114"/>
</dbReference>
<reference evidence="1 2" key="1">
    <citation type="submission" date="2021-09" db="EMBL/GenBank/DDBJ databases">
        <title>Whole genome sequence of Nocardioides sp. GBK3QG-3.</title>
        <authorList>
            <person name="Tuo L."/>
        </authorList>
    </citation>
    <scope>NUCLEOTIDE SEQUENCE [LARGE SCALE GENOMIC DNA]</scope>
    <source>
        <strain evidence="1 2">GBK3QG-3</strain>
    </source>
</reference>
<dbReference type="RefSeq" id="WP_224121957.1">
    <property type="nucleotide sequence ID" value="NZ_JAIQZJ010000002.1"/>
</dbReference>
<dbReference type="EMBL" id="JAIQZJ010000002">
    <property type="protein sequence ID" value="MBZ5737580.1"/>
    <property type="molecule type" value="Genomic_DNA"/>
</dbReference>
<proteinExistence type="predicted"/>